<gene>
    <name evidence="1" type="ORF">D1013_17665</name>
</gene>
<dbReference type="Proteomes" id="UP000276309">
    <property type="component" value="Chromosome"/>
</dbReference>
<protein>
    <submittedName>
        <fullName evidence="1">Uncharacterized protein</fullName>
    </submittedName>
</protein>
<accession>A0A3G2L9Y3</accession>
<proteinExistence type="predicted"/>
<reference evidence="1 2" key="1">
    <citation type="submission" date="2018-08" db="EMBL/GenBank/DDBJ databases">
        <title>The reduced genetic potential of extracellular carbohydrate catabolism in Euzebyella marina RN62, a Flavobacteriia bacterium isolated from the hadal water.</title>
        <authorList>
            <person name="Xue C."/>
        </authorList>
    </citation>
    <scope>NUCLEOTIDE SEQUENCE [LARGE SCALE GENOMIC DNA]</scope>
    <source>
        <strain evidence="1 2">RN62</strain>
    </source>
</reference>
<dbReference type="KEGG" id="emar:D1013_17665"/>
<organism evidence="1 2">
    <name type="scientific">Euzebyella marina</name>
    <dbReference type="NCBI Taxonomy" id="1761453"/>
    <lineage>
        <taxon>Bacteria</taxon>
        <taxon>Pseudomonadati</taxon>
        <taxon>Bacteroidota</taxon>
        <taxon>Flavobacteriia</taxon>
        <taxon>Flavobacteriales</taxon>
        <taxon>Flavobacteriaceae</taxon>
        <taxon>Euzebyella</taxon>
    </lineage>
</organism>
<dbReference type="EMBL" id="CP032050">
    <property type="protein sequence ID" value="AYN69075.1"/>
    <property type="molecule type" value="Genomic_DNA"/>
</dbReference>
<dbReference type="AlphaFoldDB" id="A0A3G2L9Y3"/>
<dbReference type="OrthoDB" id="1494939at2"/>
<dbReference type="RefSeq" id="WP_121850082.1">
    <property type="nucleotide sequence ID" value="NZ_CP032050.1"/>
</dbReference>
<evidence type="ECO:0000313" key="2">
    <source>
        <dbReference type="Proteomes" id="UP000276309"/>
    </source>
</evidence>
<name>A0A3G2L9Y3_9FLAO</name>
<evidence type="ECO:0000313" key="1">
    <source>
        <dbReference type="EMBL" id="AYN69075.1"/>
    </source>
</evidence>
<sequence length="234" mass="27055">MYFNPVMQFEIRFTRIIDFPKSVYDEISPFAGLSTTIEIANELSSKDCMISLLFADDFTEIHIKWDRVFFKCTTHKDDWLKNNNFVEEPFLNLFKRLKASKNFGKISNILFLGVFVEDASGKDLNIERINKNFAEKYLTETCANGVLKGFSDVGIVFDKKESTSEVNVQFGPYKGLEDLKKLGFETKDMVLAEKISKPSQIMKYKYLQLTDSLNFAKFKSIYQAAVKIVDSQWK</sequence>
<keyword evidence="2" id="KW-1185">Reference proteome</keyword>